<gene>
    <name evidence="2" type="ORF">GCM10010468_54290</name>
</gene>
<feature type="chain" id="PRO_5045785880" description="Lipoprotein" evidence="1">
    <location>
        <begin position="21"/>
        <end position="185"/>
    </location>
</feature>
<keyword evidence="1" id="KW-0732">Signal</keyword>
<feature type="signal peptide" evidence="1">
    <location>
        <begin position="1"/>
        <end position="20"/>
    </location>
</feature>
<dbReference type="EMBL" id="BAAAUV010000015">
    <property type="protein sequence ID" value="GAA3226147.1"/>
    <property type="molecule type" value="Genomic_DNA"/>
</dbReference>
<sequence length="185" mass="19822">MIRVLLALALVPLTAVPAAAAPAKCPAGLWKMSGYQAKGVSSVYDTALTSKGGAGARLKIAGSVFTWDFKSAAKIVTSGRTNGVKISESALYRRVLRHKVMAKSGKFTTKRGSATGTALVKTVTTRPEKAKRLQKVAPLVRNETATIIPTGKVAYACTAHGLHFRRTIKLDAHGGRDITDWWFTR</sequence>
<keyword evidence="3" id="KW-1185">Reference proteome</keyword>
<accession>A0ABP6QJB4</accession>
<reference evidence="3" key="1">
    <citation type="journal article" date="2019" name="Int. J. Syst. Evol. Microbiol.">
        <title>The Global Catalogue of Microorganisms (GCM) 10K type strain sequencing project: providing services to taxonomists for standard genome sequencing and annotation.</title>
        <authorList>
            <consortium name="The Broad Institute Genomics Platform"/>
            <consortium name="The Broad Institute Genome Sequencing Center for Infectious Disease"/>
            <person name="Wu L."/>
            <person name="Ma J."/>
        </authorList>
    </citation>
    <scope>NUCLEOTIDE SEQUENCE [LARGE SCALE GENOMIC DNA]</scope>
    <source>
        <strain evidence="3">JCM 9377</strain>
    </source>
</reference>
<evidence type="ECO:0000313" key="2">
    <source>
        <dbReference type="EMBL" id="GAA3226147.1"/>
    </source>
</evidence>
<protein>
    <recommendedName>
        <fullName evidence="4">Lipoprotein</fullName>
    </recommendedName>
</protein>
<evidence type="ECO:0008006" key="4">
    <source>
        <dbReference type="Google" id="ProtNLM"/>
    </source>
</evidence>
<name>A0ABP6QJB4_9ACTN</name>
<comment type="caution">
    <text evidence="2">The sequence shown here is derived from an EMBL/GenBank/DDBJ whole genome shotgun (WGS) entry which is preliminary data.</text>
</comment>
<evidence type="ECO:0000313" key="3">
    <source>
        <dbReference type="Proteomes" id="UP001501237"/>
    </source>
</evidence>
<organism evidence="2 3">
    <name type="scientific">Actinocorallia longicatena</name>
    <dbReference type="NCBI Taxonomy" id="111803"/>
    <lineage>
        <taxon>Bacteria</taxon>
        <taxon>Bacillati</taxon>
        <taxon>Actinomycetota</taxon>
        <taxon>Actinomycetes</taxon>
        <taxon>Streptosporangiales</taxon>
        <taxon>Thermomonosporaceae</taxon>
        <taxon>Actinocorallia</taxon>
    </lineage>
</organism>
<evidence type="ECO:0000256" key="1">
    <source>
        <dbReference type="SAM" id="SignalP"/>
    </source>
</evidence>
<dbReference type="Proteomes" id="UP001501237">
    <property type="component" value="Unassembled WGS sequence"/>
</dbReference>
<proteinExistence type="predicted"/>